<evidence type="ECO:0000256" key="8">
    <source>
        <dbReference type="ARBA" id="ARBA00022932"/>
    </source>
</evidence>
<reference evidence="12 13" key="1">
    <citation type="submission" date="2021-06" db="EMBL/GenBank/DDBJ databases">
        <title>44 bacteria genomes isolated from Dapeng, Shenzhen.</title>
        <authorList>
            <person name="Zheng W."/>
            <person name="Yu S."/>
            <person name="Huang Y."/>
        </authorList>
    </citation>
    <scope>NUCLEOTIDE SEQUENCE [LARGE SCALE GENOMIC DNA]</scope>
    <source>
        <strain evidence="12 13">DP5N14-6</strain>
    </source>
</reference>
<dbReference type="SMART" id="SM00480">
    <property type="entry name" value="POL3Bc"/>
    <property type="match status" value="1"/>
</dbReference>
<dbReference type="PANTHER" id="PTHR30478">
    <property type="entry name" value="DNA POLYMERASE III SUBUNIT BETA"/>
    <property type="match status" value="1"/>
</dbReference>
<evidence type="ECO:0000256" key="1">
    <source>
        <dbReference type="ARBA" id="ARBA00004496"/>
    </source>
</evidence>
<keyword evidence="6" id="KW-0548">Nucleotidyltransferase</keyword>
<keyword evidence="13" id="KW-1185">Reference proteome</keyword>
<evidence type="ECO:0000256" key="3">
    <source>
        <dbReference type="ARBA" id="ARBA00021035"/>
    </source>
</evidence>
<comment type="similarity">
    <text evidence="2">Belongs to the beta sliding clamp family.</text>
</comment>
<dbReference type="RefSeq" id="WP_222583433.1">
    <property type="nucleotide sequence ID" value="NZ_JAHVHP010000001.1"/>
</dbReference>
<evidence type="ECO:0000256" key="11">
    <source>
        <dbReference type="ARBA" id="ARBA00033276"/>
    </source>
</evidence>
<dbReference type="Gene3D" id="3.70.10.10">
    <property type="match status" value="1"/>
</dbReference>
<comment type="subcellular location">
    <subcellularLocation>
        <location evidence="1">Cytoplasm</location>
    </subcellularLocation>
</comment>
<evidence type="ECO:0000313" key="13">
    <source>
        <dbReference type="Proteomes" id="UP000766609"/>
    </source>
</evidence>
<keyword evidence="9" id="KW-0238">DNA-binding</keyword>
<evidence type="ECO:0000256" key="7">
    <source>
        <dbReference type="ARBA" id="ARBA00022705"/>
    </source>
</evidence>
<dbReference type="Gene3D" id="3.10.150.10">
    <property type="entry name" value="DNA Polymerase III, subunit A, domain 2"/>
    <property type="match status" value="1"/>
</dbReference>
<comment type="caution">
    <text evidence="12">The sequence shown here is derived from an EMBL/GenBank/DDBJ whole genome shotgun (WGS) entry which is preliminary data.</text>
</comment>
<organism evidence="12 13">
    <name type="scientific">Algoriphagus marincola</name>
    <dbReference type="NCBI Taxonomy" id="264027"/>
    <lineage>
        <taxon>Bacteria</taxon>
        <taxon>Pseudomonadati</taxon>
        <taxon>Bacteroidota</taxon>
        <taxon>Cytophagia</taxon>
        <taxon>Cytophagales</taxon>
        <taxon>Cyclobacteriaceae</taxon>
        <taxon>Algoriphagus</taxon>
    </lineage>
</organism>
<dbReference type="EMBL" id="JAHVHP010000001">
    <property type="protein sequence ID" value="MBY5950526.1"/>
    <property type="molecule type" value="Genomic_DNA"/>
</dbReference>
<evidence type="ECO:0000256" key="4">
    <source>
        <dbReference type="ARBA" id="ARBA00022490"/>
    </source>
</evidence>
<evidence type="ECO:0000256" key="6">
    <source>
        <dbReference type="ARBA" id="ARBA00022695"/>
    </source>
</evidence>
<evidence type="ECO:0000256" key="10">
    <source>
        <dbReference type="ARBA" id="ARBA00030988"/>
    </source>
</evidence>
<dbReference type="InterPro" id="IPR046938">
    <property type="entry name" value="DNA_clamp_sf"/>
</dbReference>
<dbReference type="InterPro" id="IPR001001">
    <property type="entry name" value="DNA_polIII_beta"/>
</dbReference>
<dbReference type="Proteomes" id="UP000766609">
    <property type="component" value="Unassembled WGS sequence"/>
</dbReference>
<protein>
    <recommendedName>
        <fullName evidence="3">Beta sliding clamp</fullName>
    </recommendedName>
    <alternativeName>
        <fullName evidence="11">Beta-clamp processivity factor</fullName>
    </alternativeName>
    <alternativeName>
        <fullName evidence="10">DNA polymerase III beta sliding clamp subunit</fullName>
    </alternativeName>
</protein>
<keyword evidence="5" id="KW-0808">Transferase</keyword>
<name>A0ABS7N3F9_9BACT</name>
<accession>A0ABS7N3F9</accession>
<proteinExistence type="inferred from homology"/>
<sequence>MKVKQLKALLTLMSLVFDKKAPLPILENLLLVPGKIGVSNLDSFLWVEFDHDISDGYLPFERFKKLIGSSDPNDVIGFDSNLEKSHIYVKINGKIEAKYFFEPVEDFPVFPGKTDSLPFGKIERGVIQALQEAIPFTSRDEFRPVLNHVCIEEYVVSTDGATLHFKKLDKPFQLLDINAKKLIPHSSSGSCSIAEKEDAIAILLSKQTVQFLHRSNLEFESSIEIPRGEEAGLSIIGNRPFVEFRSNGISFHQKLPDEVFPEWRRVIPELENREHYRWTVPKSLFEKGIKQASVQANQSNYAVSFKAEKDGVVIRSEDAEYRTAFHKKIACCPLKITPELGTDPTEDLPNMREPIPESGFEIGFNAQLLIKVLKQVQSNEIRFECAASNQAAILNGEYLVMPLLLQNVS</sequence>
<keyword evidence="8" id="KW-0239">DNA-directed DNA polymerase</keyword>
<evidence type="ECO:0000256" key="5">
    <source>
        <dbReference type="ARBA" id="ARBA00022679"/>
    </source>
</evidence>
<dbReference type="PANTHER" id="PTHR30478:SF0">
    <property type="entry name" value="BETA SLIDING CLAMP"/>
    <property type="match status" value="1"/>
</dbReference>
<evidence type="ECO:0000313" key="12">
    <source>
        <dbReference type="EMBL" id="MBY5950526.1"/>
    </source>
</evidence>
<keyword evidence="4" id="KW-0963">Cytoplasm</keyword>
<evidence type="ECO:0000256" key="2">
    <source>
        <dbReference type="ARBA" id="ARBA00010752"/>
    </source>
</evidence>
<gene>
    <name evidence="12" type="ORF">KUV23_06050</name>
</gene>
<dbReference type="SUPFAM" id="SSF55979">
    <property type="entry name" value="DNA clamp"/>
    <property type="match status" value="1"/>
</dbReference>
<evidence type="ECO:0000256" key="9">
    <source>
        <dbReference type="ARBA" id="ARBA00023125"/>
    </source>
</evidence>
<keyword evidence="7" id="KW-0235">DNA replication</keyword>